<evidence type="ECO:0000313" key="3">
    <source>
        <dbReference type="Proteomes" id="UP000523079"/>
    </source>
</evidence>
<protein>
    <submittedName>
        <fullName evidence="2">Pimeloyl-ACP methyl ester carboxylesterase</fullName>
    </submittedName>
</protein>
<reference evidence="2 3" key="1">
    <citation type="submission" date="2020-07" db="EMBL/GenBank/DDBJ databases">
        <title>Sequencing the genomes of 1000 actinobacteria strains.</title>
        <authorList>
            <person name="Klenk H.-P."/>
        </authorList>
    </citation>
    <scope>NUCLEOTIDE SEQUENCE [LARGE SCALE GENOMIC DNA]</scope>
    <source>
        <strain evidence="2 3">DSM 100723</strain>
    </source>
</reference>
<evidence type="ECO:0000259" key="1">
    <source>
        <dbReference type="Pfam" id="PF12697"/>
    </source>
</evidence>
<dbReference type="RefSeq" id="WP_182558567.1">
    <property type="nucleotide sequence ID" value="NZ_JACGWT010000001.1"/>
</dbReference>
<dbReference type="Pfam" id="PF12697">
    <property type="entry name" value="Abhydrolase_6"/>
    <property type="match status" value="1"/>
</dbReference>
<dbReference type="Gene3D" id="3.40.50.1820">
    <property type="entry name" value="alpha/beta hydrolase"/>
    <property type="match status" value="1"/>
</dbReference>
<comment type="caution">
    <text evidence="2">The sequence shown here is derived from an EMBL/GenBank/DDBJ whole genome shotgun (WGS) entry which is preliminary data.</text>
</comment>
<dbReference type="AlphaFoldDB" id="A0A7W3P4M9"/>
<keyword evidence="3" id="KW-1185">Reference proteome</keyword>
<organism evidence="2 3">
    <name type="scientific">Microlunatus kandeliicorticis</name>
    <dbReference type="NCBI Taxonomy" id="1759536"/>
    <lineage>
        <taxon>Bacteria</taxon>
        <taxon>Bacillati</taxon>
        <taxon>Actinomycetota</taxon>
        <taxon>Actinomycetes</taxon>
        <taxon>Propionibacteriales</taxon>
        <taxon>Propionibacteriaceae</taxon>
        <taxon>Microlunatus</taxon>
    </lineage>
</organism>
<dbReference type="GO" id="GO:0003824">
    <property type="term" value="F:catalytic activity"/>
    <property type="evidence" value="ECO:0007669"/>
    <property type="project" value="UniProtKB-ARBA"/>
</dbReference>
<proteinExistence type="predicted"/>
<sequence length="276" mass="28919">MPTDLITSHRVRTRLGRLHVRTTGTGPATVLWASMFVDGHTMDGLLPLLPDRRLVVVDGPGIGGSDPLVRRSTIREAAGAAVDLLTGPQAGELGIDGPVDWVGNAFGGHVGYELAGDPALLRTLVAISAPTEPVPDELRRQIAVLAPLLRALGPVGPVRAAIHRALLSEASVADPAIRAVVDESLVRPSRRSLALALRSFVVDRTDVTAGMSRIAVPCLFVTGDQRGDWTPEAAERTAALVPGARAVTVPGASTLVPLEQPAALAAALRRFWAEQG</sequence>
<name>A0A7W3P4M9_9ACTN</name>
<dbReference type="InterPro" id="IPR000073">
    <property type="entry name" value="AB_hydrolase_1"/>
</dbReference>
<evidence type="ECO:0000313" key="2">
    <source>
        <dbReference type="EMBL" id="MBA8793002.1"/>
    </source>
</evidence>
<dbReference type="InterPro" id="IPR029058">
    <property type="entry name" value="AB_hydrolase_fold"/>
</dbReference>
<gene>
    <name evidence="2" type="ORF">FHX74_000596</name>
</gene>
<accession>A0A7W3P4M9</accession>
<dbReference type="Proteomes" id="UP000523079">
    <property type="component" value="Unassembled WGS sequence"/>
</dbReference>
<feature type="domain" description="AB hydrolase-1" evidence="1">
    <location>
        <begin position="34"/>
        <end position="267"/>
    </location>
</feature>
<dbReference type="EMBL" id="JACGWT010000001">
    <property type="protein sequence ID" value="MBA8793002.1"/>
    <property type="molecule type" value="Genomic_DNA"/>
</dbReference>
<dbReference type="SUPFAM" id="SSF53474">
    <property type="entry name" value="alpha/beta-Hydrolases"/>
    <property type="match status" value="1"/>
</dbReference>